<dbReference type="GO" id="GO:0016787">
    <property type="term" value="F:hydrolase activity"/>
    <property type="evidence" value="ECO:0007669"/>
    <property type="project" value="UniProtKB-KW"/>
</dbReference>
<dbReference type="GO" id="GO:0046872">
    <property type="term" value="F:metal ion binding"/>
    <property type="evidence" value="ECO:0007669"/>
    <property type="project" value="UniProtKB-KW"/>
</dbReference>
<keyword evidence="5" id="KW-0862">Zinc</keyword>
<protein>
    <recommendedName>
        <fullName evidence="6">Metallo-beta-lactamase domain-containing protein</fullName>
    </recommendedName>
</protein>
<organism evidence="7 8">
    <name type="scientific">Aliidongia dinghuensis</name>
    <dbReference type="NCBI Taxonomy" id="1867774"/>
    <lineage>
        <taxon>Bacteria</taxon>
        <taxon>Pseudomonadati</taxon>
        <taxon>Pseudomonadota</taxon>
        <taxon>Alphaproteobacteria</taxon>
        <taxon>Rhodospirillales</taxon>
        <taxon>Dongiaceae</taxon>
        <taxon>Aliidongia</taxon>
    </lineage>
</organism>
<reference evidence="7" key="2">
    <citation type="submission" date="2020-09" db="EMBL/GenBank/DDBJ databases">
        <authorList>
            <person name="Sun Q."/>
            <person name="Zhou Y."/>
        </authorList>
    </citation>
    <scope>NUCLEOTIDE SEQUENCE</scope>
    <source>
        <strain evidence="7">CGMCC 1.15725</strain>
    </source>
</reference>
<dbReference type="Gene3D" id="3.60.15.10">
    <property type="entry name" value="Ribonuclease Z/Hydroxyacylglutathione hydrolase-like"/>
    <property type="match status" value="1"/>
</dbReference>
<evidence type="ECO:0000259" key="6">
    <source>
        <dbReference type="SMART" id="SM00849"/>
    </source>
</evidence>
<keyword evidence="4" id="KW-0378">Hydrolase</keyword>
<reference evidence="7" key="1">
    <citation type="journal article" date="2014" name="Int. J. Syst. Evol. Microbiol.">
        <title>Complete genome sequence of Corynebacterium casei LMG S-19264T (=DSM 44701T), isolated from a smear-ripened cheese.</title>
        <authorList>
            <consortium name="US DOE Joint Genome Institute (JGI-PGF)"/>
            <person name="Walter F."/>
            <person name="Albersmeier A."/>
            <person name="Kalinowski J."/>
            <person name="Ruckert C."/>
        </authorList>
    </citation>
    <scope>NUCLEOTIDE SEQUENCE</scope>
    <source>
        <strain evidence="7">CGMCC 1.15725</strain>
    </source>
</reference>
<dbReference type="PANTHER" id="PTHR42978:SF2">
    <property type="entry name" value="102 KBASES UNSTABLE REGION: FROM 1 TO 119443"/>
    <property type="match status" value="1"/>
</dbReference>
<dbReference type="InterPro" id="IPR051013">
    <property type="entry name" value="MBL_superfamily_lactonases"/>
</dbReference>
<evidence type="ECO:0000256" key="4">
    <source>
        <dbReference type="ARBA" id="ARBA00022801"/>
    </source>
</evidence>
<dbReference type="SMART" id="SM00849">
    <property type="entry name" value="Lactamase_B"/>
    <property type="match status" value="1"/>
</dbReference>
<dbReference type="EMBL" id="BMJQ01000016">
    <property type="protein sequence ID" value="GGF39718.1"/>
    <property type="molecule type" value="Genomic_DNA"/>
</dbReference>
<comment type="similarity">
    <text evidence="2">Belongs to the metallo-beta-lactamase superfamily.</text>
</comment>
<evidence type="ECO:0000256" key="2">
    <source>
        <dbReference type="ARBA" id="ARBA00007749"/>
    </source>
</evidence>
<gene>
    <name evidence="7" type="ORF">GCM10011611_52630</name>
</gene>
<evidence type="ECO:0000313" key="8">
    <source>
        <dbReference type="Proteomes" id="UP000646365"/>
    </source>
</evidence>
<evidence type="ECO:0000256" key="3">
    <source>
        <dbReference type="ARBA" id="ARBA00022723"/>
    </source>
</evidence>
<sequence length="261" mass="28633">MSQDLQKFTDPAFDLTILVQGFPGRSLCHGGLGWSTIALLRLEGRVVVVDTGAFSARKAIHAGLARAGLTAADVTDVLLTHAHYDHSINWVLFPKARIHIGRVEMEWALPLWGDPVLPELYVRALAESPRLALITDGDVVLPGIRAVRAPGHTPGCLVFQLDGERRRVLFSGDAAKNRAELVSHAADMTMDEAASRGSIEMIWRLWRDRPDTLLVPGHDLPMVLEGGVPTYVGERRAGVAAWYDDDLSKTTLFDFTRAPNV</sequence>
<dbReference type="Pfam" id="PF00753">
    <property type="entry name" value="Lactamase_B"/>
    <property type="match status" value="1"/>
</dbReference>
<accession>A0A8J2YY63</accession>
<dbReference type="Proteomes" id="UP000646365">
    <property type="component" value="Unassembled WGS sequence"/>
</dbReference>
<comment type="cofactor">
    <cofactor evidence="1">
        <name>Zn(2+)</name>
        <dbReference type="ChEBI" id="CHEBI:29105"/>
    </cofactor>
</comment>
<evidence type="ECO:0000313" key="7">
    <source>
        <dbReference type="EMBL" id="GGF39718.1"/>
    </source>
</evidence>
<feature type="domain" description="Metallo-beta-lactamase" evidence="6">
    <location>
        <begin position="34"/>
        <end position="218"/>
    </location>
</feature>
<dbReference type="SUPFAM" id="SSF56281">
    <property type="entry name" value="Metallo-hydrolase/oxidoreductase"/>
    <property type="match status" value="1"/>
</dbReference>
<dbReference type="InterPro" id="IPR036866">
    <property type="entry name" value="RibonucZ/Hydroxyglut_hydro"/>
</dbReference>
<keyword evidence="3" id="KW-0479">Metal-binding</keyword>
<dbReference type="AlphaFoldDB" id="A0A8J2YY63"/>
<evidence type="ECO:0000256" key="5">
    <source>
        <dbReference type="ARBA" id="ARBA00022833"/>
    </source>
</evidence>
<dbReference type="PANTHER" id="PTHR42978">
    <property type="entry name" value="QUORUM-QUENCHING LACTONASE YTNP-RELATED-RELATED"/>
    <property type="match status" value="1"/>
</dbReference>
<dbReference type="InterPro" id="IPR001279">
    <property type="entry name" value="Metallo-B-lactamas"/>
</dbReference>
<proteinExistence type="inferred from homology"/>
<keyword evidence="8" id="KW-1185">Reference proteome</keyword>
<dbReference type="RefSeq" id="WP_189051148.1">
    <property type="nucleotide sequence ID" value="NZ_BMJQ01000016.1"/>
</dbReference>
<name>A0A8J2YY63_9PROT</name>
<evidence type="ECO:0000256" key="1">
    <source>
        <dbReference type="ARBA" id="ARBA00001947"/>
    </source>
</evidence>
<comment type="caution">
    <text evidence="7">The sequence shown here is derived from an EMBL/GenBank/DDBJ whole genome shotgun (WGS) entry which is preliminary data.</text>
</comment>